<dbReference type="EMBL" id="WBMO01000001">
    <property type="protein sequence ID" value="MDV2475999.1"/>
    <property type="molecule type" value="Genomic_DNA"/>
</dbReference>
<reference evidence="2 3" key="1">
    <citation type="submission" date="2019-10" db="EMBL/GenBank/DDBJ databases">
        <title>Draft Genome Assembly of Rhodococcus zopfii DSM44189.</title>
        <authorList>
            <person name="Sutton J.M."/>
            <person name="Akob D.M."/>
            <person name="Bushman T.J."/>
        </authorList>
    </citation>
    <scope>NUCLEOTIDE SEQUENCE [LARGE SCALE GENOMIC DNA]</scope>
    <source>
        <strain evidence="2 3">DSM 44189</strain>
    </source>
</reference>
<keyword evidence="3" id="KW-1185">Reference proteome</keyword>
<dbReference type="Pfam" id="PF02625">
    <property type="entry name" value="XdhC_CoxI"/>
    <property type="match status" value="1"/>
</dbReference>
<dbReference type="PANTHER" id="PTHR30388">
    <property type="entry name" value="ALDEHYDE OXIDOREDUCTASE MOLYBDENUM COFACTOR ASSEMBLY PROTEIN"/>
    <property type="match status" value="1"/>
</dbReference>
<dbReference type="InterPro" id="IPR003777">
    <property type="entry name" value="XdhC_CoxI"/>
</dbReference>
<dbReference type="InterPro" id="IPR011017">
    <property type="entry name" value="TRASH_dom"/>
</dbReference>
<dbReference type="Proteomes" id="UP001275440">
    <property type="component" value="Unassembled WGS sequence"/>
</dbReference>
<name>A0ABU3WQX8_9NOCA</name>
<dbReference type="RefSeq" id="WP_371304769.1">
    <property type="nucleotide sequence ID" value="NZ_JAWKJJ010000001.1"/>
</dbReference>
<sequence length="291" mass="29727">MDLTARAAQLSAERRPFVRATVVRAQKPTSARSGDCALVLGDGTIEGFVGGQCTENSVRVAAREALDTGESVLLRVLPGDALVFPDAPGATVAVNPCQSGGAMEIFLEPQLPAPILVISGTSPIADAVVAFGRILDLDVVRLPGTDVPDGAAAVVVASLGGEEAAVIRAGLDAGAGYIGLVASRARGPAVLEQLDVTAAELARIHTPAGLDIGARTAAEIALSIVADVVRTIRSGSLAPTAPAPQPVTATDPVCGMTVTVTDTTPHLRVDGRDVWFCCPGCRRAYEKEHAA</sequence>
<dbReference type="PANTHER" id="PTHR30388:SF4">
    <property type="entry name" value="MOLYBDENUM COFACTOR INSERTION CHAPERONE PAOD"/>
    <property type="match status" value="1"/>
</dbReference>
<feature type="domain" description="TRASH" evidence="1">
    <location>
        <begin position="251"/>
        <end position="289"/>
    </location>
</feature>
<dbReference type="InterPro" id="IPR027051">
    <property type="entry name" value="XdhC_Rossmann_dom"/>
</dbReference>
<gene>
    <name evidence="2" type="ORF">F8M49_12715</name>
</gene>
<protein>
    <submittedName>
        <fullName evidence="2">Carbon monoxide dehydrogenase accessory protein</fullName>
    </submittedName>
</protein>
<evidence type="ECO:0000313" key="3">
    <source>
        <dbReference type="Proteomes" id="UP001275440"/>
    </source>
</evidence>
<dbReference type="SMART" id="SM00746">
    <property type="entry name" value="TRASH"/>
    <property type="match status" value="1"/>
</dbReference>
<accession>A0ABU3WQX8</accession>
<evidence type="ECO:0000313" key="2">
    <source>
        <dbReference type="EMBL" id="MDV2475999.1"/>
    </source>
</evidence>
<dbReference type="Gene3D" id="3.40.50.720">
    <property type="entry name" value="NAD(P)-binding Rossmann-like Domain"/>
    <property type="match status" value="1"/>
</dbReference>
<proteinExistence type="predicted"/>
<evidence type="ECO:0000259" key="1">
    <source>
        <dbReference type="SMART" id="SM00746"/>
    </source>
</evidence>
<organism evidence="2 3">
    <name type="scientific">Rhodococcus zopfii</name>
    <dbReference type="NCBI Taxonomy" id="43772"/>
    <lineage>
        <taxon>Bacteria</taxon>
        <taxon>Bacillati</taxon>
        <taxon>Actinomycetota</taxon>
        <taxon>Actinomycetes</taxon>
        <taxon>Mycobacteriales</taxon>
        <taxon>Nocardiaceae</taxon>
        <taxon>Rhodococcus</taxon>
    </lineage>
</organism>
<dbReference type="Pfam" id="PF13478">
    <property type="entry name" value="XdhC_C"/>
    <property type="match status" value="1"/>
</dbReference>
<comment type="caution">
    <text evidence="2">The sequence shown here is derived from an EMBL/GenBank/DDBJ whole genome shotgun (WGS) entry which is preliminary data.</text>
</comment>
<dbReference type="InterPro" id="IPR052698">
    <property type="entry name" value="MoCofactor_Util/Proc"/>
</dbReference>